<dbReference type="RefSeq" id="WP_210117302.1">
    <property type="nucleotide sequence ID" value="NZ_CP054257.1"/>
</dbReference>
<dbReference type="PANTHER" id="PTHR30151">
    <property type="entry name" value="ALKANE SULFONATE ABC TRANSPORTER-RELATED, MEMBRANE SUBUNIT"/>
    <property type="match status" value="1"/>
</dbReference>
<feature type="transmembrane region" description="Helical" evidence="7">
    <location>
        <begin position="73"/>
        <end position="92"/>
    </location>
</feature>
<comment type="similarity">
    <text evidence="7">Belongs to the binding-protein-dependent transport system permease family.</text>
</comment>
<evidence type="ECO:0000259" key="8">
    <source>
        <dbReference type="PROSITE" id="PS50928"/>
    </source>
</evidence>
<evidence type="ECO:0000256" key="1">
    <source>
        <dbReference type="ARBA" id="ARBA00004651"/>
    </source>
</evidence>
<name>A0A975F197_9SPIR</name>
<dbReference type="CDD" id="cd06261">
    <property type="entry name" value="TM_PBP2"/>
    <property type="match status" value="1"/>
</dbReference>
<feature type="transmembrane region" description="Helical" evidence="7">
    <location>
        <begin position="113"/>
        <end position="137"/>
    </location>
</feature>
<reference evidence="9" key="2">
    <citation type="journal article" date="2021" name="Microbiol. Resour. Announc.">
        <title>Complete Genome Sequences of Three Human Oral Treponema parvum Isolates.</title>
        <authorList>
            <person name="Zeng H."/>
            <person name="Watt R.M."/>
        </authorList>
    </citation>
    <scope>NUCLEOTIDE SEQUENCE</scope>
    <source>
        <strain evidence="9">ATCC 700773</strain>
    </source>
</reference>
<keyword evidence="6 7" id="KW-0472">Membrane</keyword>
<reference evidence="9" key="1">
    <citation type="submission" date="2020-05" db="EMBL/GenBank/DDBJ databases">
        <authorList>
            <person name="Zeng H."/>
            <person name="Chan Y.K."/>
            <person name="Watt R.M."/>
        </authorList>
    </citation>
    <scope>NUCLEOTIDE SEQUENCE</scope>
    <source>
        <strain evidence="9">ATCC 700773</strain>
    </source>
</reference>
<feature type="transmembrane region" description="Helical" evidence="7">
    <location>
        <begin position="12"/>
        <end position="39"/>
    </location>
</feature>
<feature type="transmembrane region" description="Helical" evidence="7">
    <location>
        <begin position="225"/>
        <end position="246"/>
    </location>
</feature>
<organism evidence="9 10">
    <name type="scientific">Treponema parvum</name>
    <dbReference type="NCBI Taxonomy" id="138851"/>
    <lineage>
        <taxon>Bacteria</taxon>
        <taxon>Pseudomonadati</taxon>
        <taxon>Spirochaetota</taxon>
        <taxon>Spirochaetia</taxon>
        <taxon>Spirochaetales</taxon>
        <taxon>Treponemataceae</taxon>
        <taxon>Treponema</taxon>
    </lineage>
</organism>
<comment type="subcellular location">
    <subcellularLocation>
        <location evidence="1 7">Cell membrane</location>
        <topology evidence="1 7">Multi-pass membrane protein</topology>
    </subcellularLocation>
</comment>
<dbReference type="InterPro" id="IPR000515">
    <property type="entry name" value="MetI-like"/>
</dbReference>
<dbReference type="PROSITE" id="PS50928">
    <property type="entry name" value="ABC_TM1"/>
    <property type="match status" value="1"/>
</dbReference>
<evidence type="ECO:0000256" key="6">
    <source>
        <dbReference type="ARBA" id="ARBA00023136"/>
    </source>
</evidence>
<evidence type="ECO:0000256" key="4">
    <source>
        <dbReference type="ARBA" id="ARBA00022692"/>
    </source>
</evidence>
<protein>
    <submittedName>
        <fullName evidence="9">ABC transporter permease</fullName>
    </submittedName>
</protein>
<keyword evidence="2 7" id="KW-0813">Transport</keyword>
<accession>A0A975F197</accession>
<evidence type="ECO:0000256" key="7">
    <source>
        <dbReference type="RuleBase" id="RU363032"/>
    </source>
</evidence>
<keyword evidence="5 7" id="KW-1133">Transmembrane helix</keyword>
<dbReference type="FunFam" id="1.10.3720.10:FF:000003">
    <property type="entry name" value="Aliphatic sulfonate ABC transporter permease"/>
    <property type="match status" value="1"/>
</dbReference>
<dbReference type="InterPro" id="IPR035906">
    <property type="entry name" value="MetI-like_sf"/>
</dbReference>
<feature type="transmembrane region" description="Helical" evidence="7">
    <location>
        <begin position="191"/>
        <end position="213"/>
    </location>
</feature>
<dbReference type="EMBL" id="CP054257">
    <property type="protein sequence ID" value="QTQ12591.1"/>
    <property type="molecule type" value="Genomic_DNA"/>
</dbReference>
<dbReference type="SUPFAM" id="SSF161098">
    <property type="entry name" value="MetI-like"/>
    <property type="match status" value="1"/>
</dbReference>
<dbReference type="Proteomes" id="UP000671995">
    <property type="component" value="Chromosome"/>
</dbReference>
<evidence type="ECO:0000313" key="10">
    <source>
        <dbReference type="Proteomes" id="UP000671995"/>
    </source>
</evidence>
<sequence>MKKIKADSLKFIPAVLTIFSVVLLWSVICKLGIISPYILPSPEKCFRSLVAMIKSGDIFIDIGISLSRVARGFSLAFIIAFVLGMISSVVPFSKHFFEYLIQFFKNVPPISMIPLLILWCGIGETTKTIIIILASFFPMYMNIVKGFTGCDKKLIEVGKSFGYSRLECFSKIILPNAISDILVGMRVGLGYAWRAIIGAEMVAASTGLGHMILFSQTMSRTDRVIVGIVVIGLVGYLTDKVFGIVLNKVLKGKAENGWN</sequence>
<gene>
    <name evidence="9" type="ORF">HRI96_10515</name>
</gene>
<evidence type="ECO:0000313" key="9">
    <source>
        <dbReference type="EMBL" id="QTQ12591.1"/>
    </source>
</evidence>
<dbReference type="PANTHER" id="PTHR30151:SF0">
    <property type="entry name" value="ABC TRANSPORTER PERMEASE PROTEIN MJ0413-RELATED"/>
    <property type="match status" value="1"/>
</dbReference>
<keyword evidence="4 7" id="KW-0812">Transmembrane</keyword>
<keyword evidence="3" id="KW-1003">Cell membrane</keyword>
<dbReference type="GO" id="GO:0042918">
    <property type="term" value="P:alkanesulfonate transmembrane transport"/>
    <property type="evidence" value="ECO:0007669"/>
    <property type="project" value="UniProtKB-ARBA"/>
</dbReference>
<evidence type="ECO:0000256" key="3">
    <source>
        <dbReference type="ARBA" id="ARBA00022475"/>
    </source>
</evidence>
<evidence type="ECO:0000256" key="2">
    <source>
        <dbReference type="ARBA" id="ARBA00022448"/>
    </source>
</evidence>
<proteinExistence type="inferred from homology"/>
<dbReference type="AlphaFoldDB" id="A0A975F197"/>
<dbReference type="GO" id="GO:0005886">
    <property type="term" value="C:plasma membrane"/>
    <property type="evidence" value="ECO:0007669"/>
    <property type="project" value="UniProtKB-SubCell"/>
</dbReference>
<dbReference type="Pfam" id="PF00528">
    <property type="entry name" value="BPD_transp_1"/>
    <property type="match status" value="1"/>
</dbReference>
<feature type="domain" description="ABC transmembrane type-1" evidence="8">
    <location>
        <begin position="62"/>
        <end position="242"/>
    </location>
</feature>
<dbReference type="Gene3D" id="1.10.3720.10">
    <property type="entry name" value="MetI-like"/>
    <property type="match status" value="1"/>
</dbReference>
<evidence type="ECO:0000256" key="5">
    <source>
        <dbReference type="ARBA" id="ARBA00022989"/>
    </source>
</evidence>